<keyword evidence="6" id="KW-0732">Signal</keyword>
<keyword evidence="3" id="KW-1003">Cell membrane</keyword>
<feature type="disulfide bond" evidence="12">
    <location>
        <begin position="688"/>
        <end position="752"/>
    </location>
</feature>
<dbReference type="PRINTS" id="PR00258">
    <property type="entry name" value="SPERACTRCPTR"/>
</dbReference>
<feature type="disulfide bond" evidence="12">
    <location>
        <begin position="838"/>
        <end position="848"/>
    </location>
</feature>
<feature type="domain" description="SRCR" evidence="14">
    <location>
        <begin position="349"/>
        <end position="448"/>
    </location>
</feature>
<dbReference type="Gene3D" id="3.10.250.10">
    <property type="entry name" value="SRCR-like domain"/>
    <property type="match status" value="7"/>
</dbReference>
<dbReference type="FunFam" id="3.10.250.10:FF:000012">
    <property type="entry name" value="CD163 molecule like 1"/>
    <property type="match status" value="1"/>
</dbReference>
<evidence type="ECO:0000256" key="1">
    <source>
        <dbReference type="ARBA" id="ARBA00004251"/>
    </source>
</evidence>
<feature type="disulfide bond" evidence="12">
    <location>
        <begin position="597"/>
        <end position="658"/>
    </location>
</feature>
<keyword evidence="16" id="KW-1185">Reference proteome</keyword>
<feature type="disulfide bond" evidence="12">
    <location>
        <begin position="272"/>
        <end position="336"/>
    </location>
</feature>
<dbReference type="SMART" id="SM00202">
    <property type="entry name" value="SR"/>
    <property type="match status" value="7"/>
</dbReference>
<dbReference type="InterPro" id="IPR001190">
    <property type="entry name" value="SRCR"/>
</dbReference>
<comment type="subcellular location">
    <subcellularLocation>
        <location evidence="1">Cell membrane</location>
        <topology evidence="1">Single-pass type I membrane protein</topology>
    </subcellularLocation>
    <subcellularLocation>
        <location evidence="2">Secreted</location>
    </subcellularLocation>
</comment>
<feature type="transmembrane region" description="Helical" evidence="13">
    <location>
        <begin position="877"/>
        <end position="897"/>
    </location>
</feature>
<feature type="domain" description="SRCR" evidence="14">
    <location>
        <begin position="769"/>
        <end position="869"/>
    </location>
</feature>
<feature type="disulfide bond" evidence="12">
    <location>
        <begin position="81"/>
        <end position="91"/>
    </location>
</feature>
<dbReference type="AlphaFoldDB" id="A0A8C8EF16"/>
<keyword evidence="10 12" id="KW-1015">Disulfide bond</keyword>
<dbReference type="InterPro" id="IPR036772">
    <property type="entry name" value="SRCR-like_dom_sf"/>
</dbReference>
<evidence type="ECO:0000256" key="11">
    <source>
        <dbReference type="ARBA" id="ARBA00023180"/>
    </source>
</evidence>
<feature type="disulfide bond" evidence="12">
    <location>
        <begin position="628"/>
        <end position="638"/>
    </location>
</feature>
<feature type="disulfide bond" evidence="12">
    <location>
        <begin position="584"/>
        <end position="648"/>
    </location>
</feature>
<reference evidence="15" key="2">
    <citation type="submission" date="2025-09" db="UniProtKB">
        <authorList>
            <consortium name="Ensembl"/>
        </authorList>
    </citation>
    <scope>IDENTIFICATION</scope>
</reference>
<evidence type="ECO:0000256" key="12">
    <source>
        <dbReference type="PROSITE-ProRule" id="PRU00196"/>
    </source>
</evidence>
<dbReference type="GO" id="GO:0005737">
    <property type="term" value="C:cytoplasm"/>
    <property type="evidence" value="ECO:0007669"/>
    <property type="project" value="UniProtKB-ARBA"/>
</dbReference>
<dbReference type="FunFam" id="3.10.250.10:FF:000009">
    <property type="entry name" value="WC1"/>
    <property type="match status" value="1"/>
</dbReference>
<keyword evidence="9 13" id="KW-0472">Membrane</keyword>
<dbReference type="FunFam" id="3.10.250.10:FF:000006">
    <property type="entry name" value="neurotrypsin isoform X2"/>
    <property type="match status" value="1"/>
</dbReference>
<reference evidence="15" key="1">
    <citation type="submission" date="2025-08" db="UniProtKB">
        <authorList>
            <consortium name="Ensembl"/>
        </authorList>
    </citation>
    <scope>IDENTIFICATION</scope>
</reference>
<feature type="disulfide bond" evidence="12">
    <location>
        <begin position="417"/>
        <end position="427"/>
    </location>
</feature>
<keyword evidence="8 13" id="KW-1133">Transmembrane helix</keyword>
<accession>A0A8C8EF16</accession>
<evidence type="ECO:0000256" key="10">
    <source>
        <dbReference type="ARBA" id="ARBA00023157"/>
    </source>
</evidence>
<evidence type="ECO:0000256" key="2">
    <source>
        <dbReference type="ARBA" id="ARBA00004613"/>
    </source>
</evidence>
<feature type="domain" description="SRCR" evidence="14">
    <location>
        <begin position="664"/>
        <end position="764"/>
    </location>
</feature>
<comment type="caution">
    <text evidence="12">Lacks conserved residue(s) required for the propagation of feature annotation.</text>
</comment>
<dbReference type="PROSITE" id="PS00420">
    <property type="entry name" value="SRCR_1"/>
    <property type="match status" value="1"/>
</dbReference>
<dbReference type="FunFam" id="3.10.250.10:FF:000002">
    <property type="entry name" value="Scavenger receptor cysteine-rich type 1 protein M130"/>
    <property type="match status" value="1"/>
</dbReference>
<dbReference type="PANTHER" id="PTHR19331">
    <property type="entry name" value="SCAVENGER RECEPTOR DOMAIN-CONTAINING"/>
    <property type="match status" value="1"/>
</dbReference>
<feature type="disulfide bond" evidence="12">
    <location>
        <begin position="794"/>
        <end position="858"/>
    </location>
</feature>
<feature type="disulfide bond" evidence="12">
    <location>
        <begin position="386"/>
        <end position="447"/>
    </location>
</feature>
<organism evidence="15 16">
    <name type="scientific">Otus sunia</name>
    <name type="common">Oriental scops-owl</name>
    <dbReference type="NCBI Taxonomy" id="257818"/>
    <lineage>
        <taxon>Eukaryota</taxon>
        <taxon>Metazoa</taxon>
        <taxon>Chordata</taxon>
        <taxon>Craniata</taxon>
        <taxon>Vertebrata</taxon>
        <taxon>Euteleostomi</taxon>
        <taxon>Archelosauria</taxon>
        <taxon>Archosauria</taxon>
        <taxon>Dinosauria</taxon>
        <taxon>Saurischia</taxon>
        <taxon>Theropoda</taxon>
        <taxon>Coelurosauria</taxon>
        <taxon>Aves</taxon>
        <taxon>Neognathae</taxon>
        <taxon>Neoaves</taxon>
        <taxon>Telluraves</taxon>
        <taxon>Strigiformes</taxon>
        <taxon>Strigidae</taxon>
        <taxon>Otus</taxon>
    </lineage>
</organism>
<evidence type="ECO:0000256" key="6">
    <source>
        <dbReference type="ARBA" id="ARBA00022729"/>
    </source>
</evidence>
<feature type="disulfide bond" evidence="12">
    <location>
        <begin position="523"/>
        <end position="533"/>
    </location>
</feature>
<keyword evidence="11" id="KW-0325">Glycoprotein</keyword>
<evidence type="ECO:0000256" key="5">
    <source>
        <dbReference type="ARBA" id="ARBA00022692"/>
    </source>
</evidence>
<feature type="disulfide bond" evidence="12">
    <location>
        <begin position="285"/>
        <end position="346"/>
    </location>
</feature>
<feature type="disulfide bond" evidence="12">
    <location>
        <begin position="373"/>
        <end position="437"/>
    </location>
</feature>
<dbReference type="SUPFAM" id="SSF56487">
    <property type="entry name" value="SRCR-like"/>
    <property type="match status" value="7"/>
</dbReference>
<protein>
    <recommendedName>
        <fullName evidence="14">SRCR domain-containing protein</fullName>
    </recommendedName>
</protein>
<keyword evidence="4" id="KW-0964">Secreted</keyword>
<feature type="domain" description="SRCR" evidence="14">
    <location>
        <begin position="12"/>
        <end position="119"/>
    </location>
</feature>
<evidence type="ECO:0000256" key="13">
    <source>
        <dbReference type="SAM" id="Phobius"/>
    </source>
</evidence>
<feature type="domain" description="SRCR" evidence="14">
    <location>
        <begin position="454"/>
        <end position="554"/>
    </location>
</feature>
<dbReference type="Proteomes" id="UP000694552">
    <property type="component" value="Unplaced"/>
</dbReference>
<dbReference type="GO" id="GO:0005886">
    <property type="term" value="C:plasma membrane"/>
    <property type="evidence" value="ECO:0007669"/>
    <property type="project" value="UniProtKB-SubCell"/>
</dbReference>
<evidence type="ECO:0000256" key="9">
    <source>
        <dbReference type="ARBA" id="ARBA00023136"/>
    </source>
</evidence>
<dbReference type="FunFam" id="3.10.250.10:FF:000004">
    <property type="entry name" value="Scavenger receptor cysteine-rich type 1 protein M130"/>
    <property type="match status" value="3"/>
</dbReference>
<evidence type="ECO:0000256" key="7">
    <source>
        <dbReference type="ARBA" id="ARBA00022737"/>
    </source>
</evidence>
<evidence type="ECO:0000313" key="16">
    <source>
        <dbReference type="Proteomes" id="UP000694552"/>
    </source>
</evidence>
<keyword evidence="5 13" id="KW-0812">Transmembrane</keyword>
<feature type="domain" description="SRCR" evidence="14">
    <location>
        <begin position="247"/>
        <end position="347"/>
    </location>
</feature>
<evidence type="ECO:0000256" key="4">
    <source>
        <dbReference type="ARBA" id="ARBA00022525"/>
    </source>
</evidence>
<feature type="disulfide bond" evidence="12">
    <location>
        <begin position="492"/>
        <end position="553"/>
    </location>
</feature>
<evidence type="ECO:0000313" key="15">
    <source>
        <dbReference type="Ensembl" id="ENSOSUP00000021634.1"/>
    </source>
</evidence>
<evidence type="ECO:0000259" key="14">
    <source>
        <dbReference type="PROSITE" id="PS50287"/>
    </source>
</evidence>
<feature type="disulfide bond" evidence="12">
    <location>
        <begin position="807"/>
        <end position="868"/>
    </location>
</feature>
<keyword evidence="7" id="KW-0677">Repeat</keyword>
<sequence length="932" mass="101638">LKLPSFCSFSGLRLTRGDTACSGHLTVKQEETWATVCFSHIDFKTASVICHELECGQAVDILRGTHLEDRHELIWQEEFHCVGNETHLAHCPRMQHHSKTSSAYFCDAQGSWVLPLSCLEPPREGQRATPQSLFHSTESLHLTWAVLTTSLLHQGCRSQKGCNFFYTIGDTHSRVSGWEAVLREETQVSLGGVQCKNQARVRSNSVRRQRDFMGLAVGHHSPTHATLKLLSFILPDFSCFPAGYGGYRLTNGSTTCSGRVELLHGGTWGTLCDYLWDLPAANALCQLLDCGVALLIPGGQSFGKGNGSVWNGTFSCKKNGSHLRDCPVSGLGHDECPAGKDARVICSGEQLVNGTACSGRVEIRHGDTWGRLCRSHWNLQAASVLCHQLNCGYAKSIQTGDHFVDGNGPVWRDAFHCEGSESCLWDCAQMTLGNPTCSAREAATVICSGYAESLRLSGGESRCDGQVEISLHGTWSRVLDDDWDIKDAHVICRQLQCGIAEKAYYLPRSERGMGPVGLRSVQCGGNETQLMLCKTSYSPMVPMGVAEDVGVICSGSRQIRLVNGTMRCAGRVELYHDGIWGTICDDNWDLSDANVVCKQLGCGHAIKAFVSAHYGEGSGRIWLDDVNCTGAESDLWACPSRAWGQHNCQHKEDAGVLCSEFLALRLVNGNDCAGRLEVFYNGTWGSICSNRMSQLTAITVCKHLNCGDGGEIARDFKYGRGSGPTWLDHIECTKQHNSLWQCQSDPWDPQSCDNRAEETHISCTDREKLRVIGGEDGCSGRVEIWHQGSWGTVCDDSWDMADANVVCRQLSCGSAVSALSEAAFGEGTGPIWLEKVHCKGTELSLWDCPAKPLFGKNCDHKEDAAVDCSGYNRISTPVILCIILGALLCLVLAILAGQIRSARVQQRGGSLRTGMKCLLDMAVECLGGWGDE</sequence>
<name>A0A8C8EF16_9STRI</name>
<evidence type="ECO:0000256" key="8">
    <source>
        <dbReference type="ARBA" id="ARBA00022989"/>
    </source>
</evidence>
<dbReference type="PANTHER" id="PTHR19331:SF465">
    <property type="entry name" value="EGG PEPTIDE SPERACT RECEPTOR"/>
    <property type="match status" value="1"/>
</dbReference>
<dbReference type="GO" id="GO:0005576">
    <property type="term" value="C:extracellular region"/>
    <property type="evidence" value="ECO:0007669"/>
    <property type="project" value="UniProtKB-SubCell"/>
</dbReference>
<dbReference type="Pfam" id="PF00530">
    <property type="entry name" value="SRCR"/>
    <property type="match status" value="7"/>
</dbReference>
<evidence type="ECO:0000256" key="3">
    <source>
        <dbReference type="ARBA" id="ARBA00022475"/>
    </source>
</evidence>
<feature type="disulfide bond" evidence="12">
    <location>
        <begin position="316"/>
        <end position="326"/>
    </location>
</feature>
<feature type="domain" description="SRCR" evidence="14">
    <location>
        <begin position="559"/>
        <end position="659"/>
    </location>
</feature>
<dbReference type="PROSITE" id="PS50287">
    <property type="entry name" value="SRCR_2"/>
    <property type="match status" value="7"/>
</dbReference>
<proteinExistence type="predicted"/>
<dbReference type="Ensembl" id="ENSOSUT00000022300.1">
    <property type="protein sequence ID" value="ENSOSUP00000021634.1"/>
    <property type="gene ID" value="ENSOSUG00000014957.1"/>
</dbReference>
<feature type="disulfide bond" evidence="12">
    <location>
        <begin position="732"/>
        <end position="742"/>
    </location>
</feature>